<keyword evidence="1" id="KW-0732">Signal</keyword>
<evidence type="ECO:0000313" key="2">
    <source>
        <dbReference type="EMBL" id="USE78829.1"/>
    </source>
</evidence>
<proteinExistence type="predicted"/>
<name>A0ABY4VNQ7_9BURK</name>
<evidence type="ECO:0000256" key="1">
    <source>
        <dbReference type="SAM" id="SignalP"/>
    </source>
</evidence>
<organism evidence="2 3">
    <name type="scientific">Cupriavidus gilardii</name>
    <dbReference type="NCBI Taxonomy" id="82541"/>
    <lineage>
        <taxon>Bacteria</taxon>
        <taxon>Pseudomonadati</taxon>
        <taxon>Pseudomonadota</taxon>
        <taxon>Betaproteobacteria</taxon>
        <taxon>Burkholderiales</taxon>
        <taxon>Burkholderiaceae</taxon>
        <taxon>Cupriavidus</taxon>
    </lineage>
</organism>
<feature type="signal peptide" evidence="1">
    <location>
        <begin position="1"/>
        <end position="18"/>
    </location>
</feature>
<dbReference type="RefSeq" id="WP_252252583.1">
    <property type="nucleotide sequence ID" value="NZ_CP098736.1"/>
</dbReference>
<gene>
    <name evidence="2" type="ORF">NDR89_19515</name>
</gene>
<accession>A0ABY4VNQ7</accession>
<evidence type="ECO:0000313" key="3">
    <source>
        <dbReference type="Proteomes" id="UP001056648"/>
    </source>
</evidence>
<dbReference type="EMBL" id="CP098736">
    <property type="protein sequence ID" value="USE78829.1"/>
    <property type="molecule type" value="Genomic_DNA"/>
</dbReference>
<protein>
    <submittedName>
        <fullName evidence="2">Uncharacterized protein</fullName>
    </submittedName>
</protein>
<reference evidence="2" key="1">
    <citation type="submission" date="2022-06" db="EMBL/GenBank/DDBJ databases">
        <title>Complete genome sequence and characterization of Cupriavidus gilardii QJ1 isolated from contaminating cells.</title>
        <authorList>
            <person name="Qi J."/>
        </authorList>
    </citation>
    <scope>NUCLEOTIDE SEQUENCE</scope>
    <source>
        <strain evidence="2">QJ1</strain>
    </source>
</reference>
<keyword evidence="3" id="KW-1185">Reference proteome</keyword>
<feature type="chain" id="PRO_5046014700" evidence="1">
    <location>
        <begin position="19"/>
        <end position="121"/>
    </location>
</feature>
<dbReference type="Proteomes" id="UP001056648">
    <property type="component" value="Chromosome 2"/>
</dbReference>
<sequence length="121" mass="13169">MKKLVLIAALAATTASHAEDALIYPFNGMKVGETVENPFPTVLYLQKKCDLPLVNAKDMRAYASYRGVWDVGCWGQTIDGQALIVVPNLPPKSMPMTVLAKADVQKDGKTMTIKALPSYGR</sequence>